<evidence type="ECO:0000313" key="4">
    <source>
        <dbReference type="EMBL" id="CAK9078351.1"/>
    </source>
</evidence>
<name>A0ABP0PS31_9DINO</name>
<protein>
    <submittedName>
        <fullName evidence="4">Uncharacterized protein</fullName>
    </submittedName>
</protein>
<comment type="caution">
    <text evidence="4">The sequence shown here is derived from an EMBL/GenBank/DDBJ whole genome shotgun (WGS) entry which is preliminary data.</text>
</comment>
<keyword evidence="1" id="KW-0479">Metal-binding</keyword>
<keyword evidence="5" id="KW-1185">Reference proteome</keyword>
<keyword evidence="3" id="KW-0106">Calcium</keyword>
<reference evidence="4 5" key="1">
    <citation type="submission" date="2024-02" db="EMBL/GenBank/DDBJ databases">
        <authorList>
            <person name="Chen Y."/>
            <person name="Shah S."/>
            <person name="Dougan E. K."/>
            <person name="Thang M."/>
            <person name="Chan C."/>
        </authorList>
    </citation>
    <scope>NUCLEOTIDE SEQUENCE [LARGE SCALE GENOMIC DNA]</scope>
</reference>
<evidence type="ECO:0000256" key="1">
    <source>
        <dbReference type="ARBA" id="ARBA00022723"/>
    </source>
</evidence>
<gene>
    <name evidence="4" type="ORF">CCMP2556_LOCUS38613</name>
</gene>
<dbReference type="PANTHER" id="PTHR34524">
    <property type="entry name" value="CALCYPHOSIN"/>
    <property type="match status" value="1"/>
</dbReference>
<organism evidence="4 5">
    <name type="scientific">Durusdinium trenchii</name>
    <dbReference type="NCBI Taxonomy" id="1381693"/>
    <lineage>
        <taxon>Eukaryota</taxon>
        <taxon>Sar</taxon>
        <taxon>Alveolata</taxon>
        <taxon>Dinophyceae</taxon>
        <taxon>Suessiales</taxon>
        <taxon>Symbiodiniaceae</taxon>
        <taxon>Durusdinium</taxon>
    </lineage>
</organism>
<dbReference type="Proteomes" id="UP001642484">
    <property type="component" value="Unassembled WGS sequence"/>
</dbReference>
<evidence type="ECO:0000256" key="3">
    <source>
        <dbReference type="ARBA" id="ARBA00022837"/>
    </source>
</evidence>
<dbReference type="InterPro" id="IPR051581">
    <property type="entry name" value="Ca-bind"/>
</dbReference>
<dbReference type="PANTHER" id="PTHR34524:SF6">
    <property type="entry name" value="CALCYPHOSINE LIKE"/>
    <property type="match status" value="1"/>
</dbReference>
<proteinExistence type="predicted"/>
<evidence type="ECO:0000256" key="2">
    <source>
        <dbReference type="ARBA" id="ARBA00022737"/>
    </source>
</evidence>
<keyword evidence="2" id="KW-0677">Repeat</keyword>
<dbReference type="Gene3D" id="1.10.238.10">
    <property type="entry name" value="EF-hand"/>
    <property type="match status" value="1"/>
</dbReference>
<evidence type="ECO:0000313" key="5">
    <source>
        <dbReference type="Proteomes" id="UP001642484"/>
    </source>
</evidence>
<dbReference type="EMBL" id="CAXAMN010023550">
    <property type="protein sequence ID" value="CAK9078351.1"/>
    <property type="molecule type" value="Genomic_DNA"/>
</dbReference>
<accession>A0ABP0PS31</accession>
<sequence length="178" mass="20137">MNTMKLRSLREVWMCTVRARWTWMNGCRVSCQTAELQLEINREMSRVLRGPLSPARAAVVREVFSTLRDAEGFVDARALRAHFDASKHPDVEAGLKSAQEVYQEVMTQIHSRAGKISLADFAKYYETISAGIQDDQYFSHILRRSWGLATSAGNIMARNAHRMYEGHIRSTEGGLCGL</sequence>